<dbReference type="RefSeq" id="WP_092504147.1">
    <property type="nucleotide sequence ID" value="NZ_LT629695.1"/>
</dbReference>
<dbReference type="EMBL" id="LT629695">
    <property type="protein sequence ID" value="SDH58380.1"/>
    <property type="molecule type" value="Genomic_DNA"/>
</dbReference>
<dbReference type="AlphaFoldDB" id="A0A1G8DLT5"/>
<proteinExistence type="predicted"/>
<keyword evidence="2" id="KW-0732">Signal</keyword>
<feature type="domain" description="DUF4397" evidence="3">
    <location>
        <begin position="30"/>
        <end position="148"/>
    </location>
</feature>
<dbReference type="Proteomes" id="UP000198822">
    <property type="component" value="Chromosome I"/>
</dbReference>
<evidence type="ECO:0000256" key="1">
    <source>
        <dbReference type="SAM" id="Phobius"/>
    </source>
</evidence>
<organism evidence="4 5">
    <name type="scientific">Agrococcus jejuensis</name>
    <dbReference type="NCBI Taxonomy" id="399736"/>
    <lineage>
        <taxon>Bacteria</taxon>
        <taxon>Bacillati</taxon>
        <taxon>Actinomycetota</taxon>
        <taxon>Actinomycetes</taxon>
        <taxon>Micrococcales</taxon>
        <taxon>Microbacteriaceae</taxon>
        <taxon>Agrococcus</taxon>
    </lineage>
</organism>
<keyword evidence="1" id="KW-0472">Membrane</keyword>
<gene>
    <name evidence="4" type="ORF">SAMN04489720_1687</name>
</gene>
<sequence length="271" mass="26516">MKGKIAIGSAAVLAMSVLGAAPALAAEGDATVSVLHAVPGITVDVYVNGAETVPDLEPGTLTEPIMLAPGAYDIQVFADGDDPATATPAIEAMDVQVPANANITLAAHLDVDGNPTLGAFVNDTSPVPAGQARLTVRHLAAAPAVDVRADGTVVVEGIENPNEASLVTAAGMVSADVVLAGTEDVVIGPADLTLTEGTTTIVTAWGSAEDGTLGVGVQTVGANGAPTGMPSGLGGAVGGTAPGIVLAIAALLGAAALVVWGRTRVAEARER</sequence>
<keyword evidence="1" id="KW-1133">Transmembrane helix</keyword>
<dbReference type="Pfam" id="PF14344">
    <property type="entry name" value="DUF4397"/>
    <property type="match status" value="1"/>
</dbReference>
<evidence type="ECO:0000313" key="5">
    <source>
        <dbReference type="Proteomes" id="UP000198822"/>
    </source>
</evidence>
<dbReference type="STRING" id="399736.SAMN04489720_1687"/>
<protein>
    <recommendedName>
        <fullName evidence="3">DUF4397 domain-containing protein</fullName>
    </recommendedName>
</protein>
<evidence type="ECO:0000313" key="4">
    <source>
        <dbReference type="EMBL" id="SDH58380.1"/>
    </source>
</evidence>
<evidence type="ECO:0000256" key="2">
    <source>
        <dbReference type="SAM" id="SignalP"/>
    </source>
</evidence>
<feature type="signal peptide" evidence="2">
    <location>
        <begin position="1"/>
        <end position="25"/>
    </location>
</feature>
<keyword evidence="1" id="KW-0812">Transmembrane</keyword>
<evidence type="ECO:0000259" key="3">
    <source>
        <dbReference type="Pfam" id="PF14344"/>
    </source>
</evidence>
<dbReference type="OrthoDB" id="5800709at2"/>
<dbReference type="InterPro" id="IPR025510">
    <property type="entry name" value="DUF4397"/>
</dbReference>
<feature type="transmembrane region" description="Helical" evidence="1">
    <location>
        <begin position="241"/>
        <end position="261"/>
    </location>
</feature>
<name>A0A1G8DLT5_9MICO</name>
<feature type="chain" id="PRO_5009243259" description="DUF4397 domain-containing protein" evidence="2">
    <location>
        <begin position="26"/>
        <end position="271"/>
    </location>
</feature>
<accession>A0A1G8DLT5</accession>
<reference evidence="5" key="1">
    <citation type="submission" date="2016-10" db="EMBL/GenBank/DDBJ databases">
        <authorList>
            <person name="Varghese N."/>
            <person name="Submissions S."/>
        </authorList>
    </citation>
    <scope>NUCLEOTIDE SEQUENCE [LARGE SCALE GENOMIC DNA]</scope>
    <source>
        <strain evidence="5">DSM 22002</strain>
    </source>
</reference>
<keyword evidence="5" id="KW-1185">Reference proteome</keyword>